<dbReference type="AlphaFoldDB" id="A0A2S8BAZ7"/>
<gene>
    <name evidence="1" type="ORF">CVO77_01385</name>
</gene>
<proteinExistence type="predicted"/>
<evidence type="ECO:0000313" key="1">
    <source>
        <dbReference type="EMBL" id="PQM29592.1"/>
    </source>
</evidence>
<keyword evidence="2" id="KW-1185">Reference proteome</keyword>
<dbReference type="EMBL" id="PHFW01000001">
    <property type="protein sequence ID" value="PQM29592.1"/>
    <property type="molecule type" value="Genomic_DNA"/>
</dbReference>
<sequence length="113" mass="12465">MTKKIDLDPGETEIGAWTLFYLPPYGGRFNGKLTVTDRRLIYDASDDASLGGMLTNTAASGWLEIAKADIRDVEVTRSLFHKRALLTLADGSFHTFDRGAMSIDKVAEAIEVR</sequence>
<comment type="caution">
    <text evidence="1">The sequence shown here is derived from an EMBL/GenBank/DDBJ whole genome shotgun (WGS) entry which is preliminary data.</text>
</comment>
<accession>A0A2S8BAZ7</accession>
<dbReference type="RefSeq" id="WP_105997549.1">
    <property type="nucleotide sequence ID" value="NZ_CM009578.1"/>
</dbReference>
<reference evidence="2" key="1">
    <citation type="submission" date="2017-11" db="EMBL/GenBank/DDBJ databases">
        <title>The complete genome sequence of Sphingopyxis pomeranensis sp. nov. strain WS5A3p.</title>
        <authorList>
            <person name="Kaminski M.A."/>
        </authorList>
    </citation>
    <scope>NUCLEOTIDE SEQUENCE [LARGE SCALE GENOMIC DNA]</scope>
    <source>
        <strain evidence="2">WS5A3p</strain>
    </source>
</reference>
<name>A0A2S8BAZ7_9SPHN</name>
<evidence type="ECO:0000313" key="2">
    <source>
        <dbReference type="Proteomes" id="UP000238954"/>
    </source>
</evidence>
<protein>
    <submittedName>
        <fullName evidence="1">Uncharacterized protein</fullName>
    </submittedName>
</protein>
<dbReference type="Proteomes" id="UP000238954">
    <property type="component" value="Chromosome"/>
</dbReference>
<dbReference type="OrthoDB" id="7595227at2"/>
<organism evidence="1 2">
    <name type="scientific">Sphingopyxis lindanitolerans</name>
    <dbReference type="NCBI Taxonomy" id="2054227"/>
    <lineage>
        <taxon>Bacteria</taxon>
        <taxon>Pseudomonadati</taxon>
        <taxon>Pseudomonadota</taxon>
        <taxon>Alphaproteobacteria</taxon>
        <taxon>Sphingomonadales</taxon>
        <taxon>Sphingomonadaceae</taxon>
        <taxon>Sphingopyxis</taxon>
    </lineage>
</organism>